<comment type="similarity">
    <text evidence="1">Belongs to the isocitrate lyase/PEP mutase superfamily. Methylisocitrate lyase family.</text>
</comment>
<dbReference type="FunFam" id="3.20.20.60:FF:000009">
    <property type="entry name" value="2-methylisocitrate lyase"/>
    <property type="match status" value="1"/>
</dbReference>
<dbReference type="PANTHER" id="PTHR42905">
    <property type="entry name" value="PHOSPHOENOLPYRUVATE CARBOXYLASE"/>
    <property type="match status" value="1"/>
</dbReference>
<evidence type="ECO:0000256" key="3">
    <source>
        <dbReference type="ARBA" id="ARBA00058526"/>
    </source>
</evidence>
<gene>
    <name evidence="5" type="primary">bcpA</name>
    <name evidence="5" type="ORF">Aph01nite_25450</name>
</gene>
<name>A0A919QCU0_9ACTN</name>
<keyword evidence="6" id="KW-1185">Reference proteome</keyword>
<protein>
    <recommendedName>
        <fullName evidence="4">2-methylisocitrate lyase</fullName>
    </recommendedName>
</protein>
<comment type="catalytic activity">
    <reaction evidence="2">
        <text>3-hydroxybutane-1,2,3-tricarboxylate = pyruvate + succinate</text>
        <dbReference type="Rhea" id="RHEA:57504"/>
        <dbReference type="ChEBI" id="CHEBI:15361"/>
        <dbReference type="ChEBI" id="CHEBI:30031"/>
        <dbReference type="ChEBI" id="CHEBI:141790"/>
    </reaction>
</comment>
<dbReference type="Pfam" id="PF13714">
    <property type="entry name" value="PEP_mutase"/>
    <property type="match status" value="1"/>
</dbReference>
<evidence type="ECO:0000256" key="4">
    <source>
        <dbReference type="ARBA" id="ARBA00073849"/>
    </source>
</evidence>
<dbReference type="GO" id="GO:0046421">
    <property type="term" value="F:methylisocitrate lyase activity"/>
    <property type="evidence" value="ECO:0007669"/>
    <property type="project" value="UniProtKB-ARBA"/>
</dbReference>
<evidence type="ECO:0000256" key="1">
    <source>
        <dbReference type="ARBA" id="ARBA00009282"/>
    </source>
</evidence>
<proteinExistence type="inferred from homology"/>
<evidence type="ECO:0000313" key="5">
    <source>
        <dbReference type="EMBL" id="GIH24235.1"/>
    </source>
</evidence>
<dbReference type="RefSeq" id="WP_204041006.1">
    <property type="nucleotide sequence ID" value="NZ_BOOA01000016.1"/>
</dbReference>
<dbReference type="SUPFAM" id="SSF51621">
    <property type="entry name" value="Phosphoenolpyruvate/pyruvate domain"/>
    <property type="match status" value="1"/>
</dbReference>
<organism evidence="5 6">
    <name type="scientific">Acrocarpospora phusangensis</name>
    <dbReference type="NCBI Taxonomy" id="1070424"/>
    <lineage>
        <taxon>Bacteria</taxon>
        <taxon>Bacillati</taxon>
        <taxon>Actinomycetota</taxon>
        <taxon>Actinomycetes</taxon>
        <taxon>Streptosporangiales</taxon>
        <taxon>Streptosporangiaceae</taxon>
        <taxon>Acrocarpospora</taxon>
    </lineage>
</organism>
<dbReference type="InterPro" id="IPR039556">
    <property type="entry name" value="ICL/PEPM"/>
</dbReference>
<reference evidence="5" key="1">
    <citation type="submission" date="2021-01" db="EMBL/GenBank/DDBJ databases">
        <title>Whole genome shotgun sequence of Acrocarpospora phusangensis NBRC 108782.</title>
        <authorList>
            <person name="Komaki H."/>
            <person name="Tamura T."/>
        </authorList>
    </citation>
    <scope>NUCLEOTIDE SEQUENCE</scope>
    <source>
        <strain evidence="5">NBRC 108782</strain>
    </source>
</reference>
<sequence>MSERTRRLRRLLEDPRILVAPGAYDGTGVRLVEAAGFHAVYLSGFQTSASALGQPDVGYLTESQMVERVAALTDVTDLPLIADADTGYGDPAGVRRTVRRYEKAGAAAMHIEDQTWPKRCGHLAGRRVVPRETMIGKIRAAVDARTDPDFVLIARTDARTEHGLEEALDRAAAYHEAGADVLFVESPESEDEMRRICDAFRGIAPVLSNQIEGGRTPLPGVRRLQEMGYALALFSLGTAFAAAKGMKDYLDTLAATGDTRVALGGMLMFDEFNKLIGLDEYAELENRYG</sequence>
<dbReference type="Proteomes" id="UP000640052">
    <property type="component" value="Unassembled WGS sequence"/>
</dbReference>
<dbReference type="Gene3D" id="3.20.20.60">
    <property type="entry name" value="Phosphoenolpyruvate-binding domains"/>
    <property type="match status" value="1"/>
</dbReference>
<dbReference type="CDD" id="cd00377">
    <property type="entry name" value="ICL_PEPM"/>
    <property type="match status" value="1"/>
</dbReference>
<dbReference type="InterPro" id="IPR015813">
    <property type="entry name" value="Pyrv/PenolPyrv_kinase-like_dom"/>
</dbReference>
<accession>A0A919QCU0</accession>
<evidence type="ECO:0000313" key="6">
    <source>
        <dbReference type="Proteomes" id="UP000640052"/>
    </source>
</evidence>
<dbReference type="PROSITE" id="PS00161">
    <property type="entry name" value="ISOCITRATE_LYASE"/>
    <property type="match status" value="1"/>
</dbReference>
<dbReference type="InterPro" id="IPR040442">
    <property type="entry name" value="Pyrv_kinase-like_dom_sf"/>
</dbReference>
<comment type="function">
    <text evidence="3">Involved in the methylcitric acid cycle. Catalyzes the cleavage of 2-methylisocitrate to yield pyruvate and succinate.</text>
</comment>
<dbReference type="EMBL" id="BOOA01000016">
    <property type="protein sequence ID" value="GIH24235.1"/>
    <property type="molecule type" value="Genomic_DNA"/>
</dbReference>
<dbReference type="PANTHER" id="PTHR42905:SF5">
    <property type="entry name" value="CARBOXYVINYL-CARBOXYPHOSPHONATE PHOSPHORYLMUTASE, CHLOROPLASTIC"/>
    <property type="match status" value="1"/>
</dbReference>
<dbReference type="InterPro" id="IPR018523">
    <property type="entry name" value="Isocitrate_lyase_ph_CS"/>
</dbReference>
<dbReference type="AlphaFoldDB" id="A0A919QCU0"/>
<evidence type="ECO:0000256" key="2">
    <source>
        <dbReference type="ARBA" id="ARBA00051150"/>
    </source>
</evidence>
<comment type="caution">
    <text evidence="5">The sequence shown here is derived from an EMBL/GenBank/DDBJ whole genome shotgun (WGS) entry which is preliminary data.</text>
</comment>